<dbReference type="Gene3D" id="1.10.510.10">
    <property type="entry name" value="Transferase(Phosphotransferase) domain 1"/>
    <property type="match status" value="1"/>
</dbReference>
<sequence length="420" mass="47886">MVNYEKETLPTVEVGSFLEALDIPKSAIINFREYLTSNTQIKSDEIDSLVRDLGEYVVAMPTLRIMEQGEAQDPDKKYLKADTAHIRVEEKKRMGMNIGERPVFEIELENPRFFVPFNALNQDIEFFYLSNTPTTKSGGYGVGFIGFDAHLGTKAFIKMLNPNFLSASNTETRGQVNSDIAREARLLGNFQGLQETKAYIPAVYDMGSIPLKESPESLYYAAMEYVDGDIIENLTELSQEEIIDIGRTVAYVLDNMQKKYGIIGHLDIKPSNIMRAKDGRIVLIDWGITEGTYKTDEERELDNHSNISKGAAKKKFIIGTPKYTAPERYMYTSDIRSDQHSLATAMFRMLYGETPEWISAKRQNTEEIESHRLREQKMSRPRGMPINVYDVLEKATEYNPENRYNSCTEFIEALQKALTS</sequence>
<evidence type="ECO:0000313" key="2">
    <source>
        <dbReference type="EMBL" id="OGC54545.1"/>
    </source>
</evidence>
<dbReference type="SUPFAM" id="SSF56112">
    <property type="entry name" value="Protein kinase-like (PK-like)"/>
    <property type="match status" value="1"/>
</dbReference>
<dbReference type="STRING" id="1802620.A3D91_03080"/>
<protein>
    <recommendedName>
        <fullName evidence="1">Protein kinase domain-containing protein</fullName>
    </recommendedName>
</protein>
<comment type="caution">
    <text evidence="2">The sequence shown here is derived from an EMBL/GenBank/DDBJ whole genome shotgun (WGS) entry which is preliminary data.</text>
</comment>
<reference evidence="2 3" key="1">
    <citation type="journal article" date="2016" name="Nat. Commun.">
        <title>Thousands of microbial genomes shed light on interconnected biogeochemical processes in an aquifer system.</title>
        <authorList>
            <person name="Anantharaman K."/>
            <person name="Brown C.T."/>
            <person name="Hug L.A."/>
            <person name="Sharon I."/>
            <person name="Castelle C.J."/>
            <person name="Probst A.J."/>
            <person name="Thomas B.C."/>
            <person name="Singh A."/>
            <person name="Wilkins M.J."/>
            <person name="Karaoz U."/>
            <person name="Brodie E.L."/>
            <person name="Williams K.H."/>
            <person name="Hubbard S.S."/>
            <person name="Banfield J.F."/>
        </authorList>
    </citation>
    <scope>NUCLEOTIDE SEQUENCE [LARGE SCALE GENOMIC DNA]</scope>
</reference>
<proteinExistence type="predicted"/>
<dbReference type="SMART" id="SM00220">
    <property type="entry name" value="S_TKc"/>
    <property type="match status" value="1"/>
</dbReference>
<dbReference type="InterPro" id="IPR053235">
    <property type="entry name" value="Ser_Thr_kinase"/>
</dbReference>
<dbReference type="InterPro" id="IPR000719">
    <property type="entry name" value="Prot_kinase_dom"/>
</dbReference>
<dbReference type="Proteomes" id="UP000178127">
    <property type="component" value="Unassembled WGS sequence"/>
</dbReference>
<dbReference type="PANTHER" id="PTHR24361:SF678">
    <property type="entry name" value="SPORULATION-SPECIFIC PROTEIN 1"/>
    <property type="match status" value="1"/>
</dbReference>
<dbReference type="PROSITE" id="PS50011">
    <property type="entry name" value="PROTEIN_KINASE_DOM"/>
    <property type="match status" value="1"/>
</dbReference>
<organism evidence="2 3">
    <name type="scientific">candidate division WWE3 bacterium RIFCSPHIGHO2_02_FULL_38_14</name>
    <dbReference type="NCBI Taxonomy" id="1802620"/>
    <lineage>
        <taxon>Bacteria</taxon>
        <taxon>Katanobacteria</taxon>
    </lineage>
</organism>
<dbReference type="CDD" id="cd14014">
    <property type="entry name" value="STKc_PknB_like"/>
    <property type="match status" value="1"/>
</dbReference>
<dbReference type="AlphaFoldDB" id="A0A1F4VBE8"/>
<dbReference type="Pfam" id="PF00069">
    <property type="entry name" value="Pkinase"/>
    <property type="match status" value="1"/>
</dbReference>
<dbReference type="EMBL" id="MEVD01000002">
    <property type="protein sequence ID" value="OGC54545.1"/>
    <property type="molecule type" value="Genomic_DNA"/>
</dbReference>
<gene>
    <name evidence="2" type="ORF">A3D91_03080</name>
</gene>
<dbReference type="GO" id="GO:0005737">
    <property type="term" value="C:cytoplasm"/>
    <property type="evidence" value="ECO:0007669"/>
    <property type="project" value="TreeGrafter"/>
</dbReference>
<dbReference type="InterPro" id="IPR011009">
    <property type="entry name" value="Kinase-like_dom_sf"/>
</dbReference>
<feature type="domain" description="Protein kinase" evidence="1">
    <location>
        <begin position="129"/>
        <end position="418"/>
    </location>
</feature>
<accession>A0A1F4VBE8</accession>
<dbReference type="GO" id="GO:0004672">
    <property type="term" value="F:protein kinase activity"/>
    <property type="evidence" value="ECO:0007669"/>
    <property type="project" value="InterPro"/>
</dbReference>
<dbReference type="GO" id="GO:0005524">
    <property type="term" value="F:ATP binding"/>
    <property type="evidence" value="ECO:0007669"/>
    <property type="project" value="InterPro"/>
</dbReference>
<name>A0A1F4VBE8_UNCKA</name>
<evidence type="ECO:0000313" key="3">
    <source>
        <dbReference type="Proteomes" id="UP000178127"/>
    </source>
</evidence>
<dbReference type="PANTHER" id="PTHR24361">
    <property type="entry name" value="MITOGEN-ACTIVATED KINASE KINASE KINASE"/>
    <property type="match status" value="1"/>
</dbReference>
<evidence type="ECO:0000259" key="1">
    <source>
        <dbReference type="PROSITE" id="PS50011"/>
    </source>
</evidence>